<dbReference type="InterPro" id="IPR043133">
    <property type="entry name" value="GTP-CH-I_C/QueF"/>
</dbReference>
<keyword evidence="5" id="KW-0554">One-carbon metabolism</keyword>
<dbReference type="InterPro" id="IPR018234">
    <property type="entry name" value="GTP_CycHdrlase_I_CS"/>
</dbReference>
<proteinExistence type="predicted"/>
<name>A0ABV8ITD3_9ACTN</name>
<dbReference type="RefSeq" id="WP_378067208.1">
    <property type="nucleotide sequence ID" value="NZ_JBHSBL010000015.1"/>
</dbReference>
<keyword evidence="10" id="KW-1185">Reference proteome</keyword>
<evidence type="ECO:0000256" key="4">
    <source>
        <dbReference type="ARBA" id="ARBA00017272"/>
    </source>
</evidence>
<evidence type="ECO:0000256" key="2">
    <source>
        <dbReference type="ARBA" id="ARBA00005080"/>
    </source>
</evidence>
<evidence type="ECO:0000313" key="10">
    <source>
        <dbReference type="Proteomes" id="UP001595867"/>
    </source>
</evidence>
<dbReference type="EC" id="3.5.4.16" evidence="3"/>
<accession>A0ABV8ITD3</accession>
<gene>
    <name evidence="9" type="ORF">ACFO0C_14980</name>
</gene>
<dbReference type="InterPro" id="IPR020602">
    <property type="entry name" value="GTP_CycHdrlase_I_dom"/>
</dbReference>
<dbReference type="Gene3D" id="3.30.1130.10">
    <property type="match status" value="1"/>
</dbReference>
<dbReference type="SUPFAM" id="SSF55620">
    <property type="entry name" value="Tetrahydrobiopterin biosynthesis enzymes-like"/>
    <property type="match status" value="1"/>
</dbReference>
<dbReference type="InterPro" id="IPR043134">
    <property type="entry name" value="GTP-CH-I_N"/>
</dbReference>
<evidence type="ECO:0000256" key="7">
    <source>
        <dbReference type="ARBA" id="ARBA00030854"/>
    </source>
</evidence>
<dbReference type="GO" id="GO:0003934">
    <property type="term" value="F:GTP cyclohydrolase I activity"/>
    <property type="evidence" value="ECO:0007669"/>
    <property type="project" value="UniProtKB-EC"/>
</dbReference>
<dbReference type="Proteomes" id="UP001595867">
    <property type="component" value="Unassembled WGS sequence"/>
</dbReference>
<protein>
    <recommendedName>
        <fullName evidence="4">GTP cyclohydrolase 1</fullName>
        <ecNumber evidence="3">3.5.4.16</ecNumber>
    </recommendedName>
    <alternativeName>
        <fullName evidence="7">GTP cyclohydrolase I</fullName>
    </alternativeName>
</protein>
<comment type="pathway">
    <text evidence="2">Cofactor biosynthesis; 7,8-dihydroneopterin triphosphate biosynthesis; 7,8-dihydroneopterin triphosphate from GTP: step 1/1.</text>
</comment>
<keyword evidence="6 9" id="KW-0378">Hydrolase</keyword>
<dbReference type="InterPro" id="IPR001474">
    <property type="entry name" value="GTP_CycHdrlase_I"/>
</dbReference>
<dbReference type="Gene3D" id="1.10.286.10">
    <property type="match status" value="1"/>
</dbReference>
<comment type="catalytic activity">
    <reaction evidence="1">
        <text>GTP + H2O = 7,8-dihydroneopterin 3'-triphosphate + formate + H(+)</text>
        <dbReference type="Rhea" id="RHEA:17473"/>
        <dbReference type="ChEBI" id="CHEBI:15377"/>
        <dbReference type="ChEBI" id="CHEBI:15378"/>
        <dbReference type="ChEBI" id="CHEBI:15740"/>
        <dbReference type="ChEBI" id="CHEBI:37565"/>
        <dbReference type="ChEBI" id="CHEBI:58462"/>
        <dbReference type="EC" id="3.5.4.16"/>
    </reaction>
</comment>
<feature type="domain" description="GTP cyclohydrolase I" evidence="8">
    <location>
        <begin position="24"/>
        <end position="193"/>
    </location>
</feature>
<evidence type="ECO:0000313" key="9">
    <source>
        <dbReference type="EMBL" id="MFC4066237.1"/>
    </source>
</evidence>
<evidence type="ECO:0000256" key="5">
    <source>
        <dbReference type="ARBA" id="ARBA00022563"/>
    </source>
</evidence>
<dbReference type="PANTHER" id="PTHR11109:SF7">
    <property type="entry name" value="GTP CYCLOHYDROLASE 1"/>
    <property type="match status" value="1"/>
</dbReference>
<dbReference type="PROSITE" id="PS00859">
    <property type="entry name" value="GTP_CYCLOHYDROL_1_1"/>
    <property type="match status" value="1"/>
</dbReference>
<dbReference type="Pfam" id="PF01227">
    <property type="entry name" value="GTP_cyclohydroI"/>
    <property type="match status" value="1"/>
</dbReference>
<evidence type="ECO:0000256" key="1">
    <source>
        <dbReference type="ARBA" id="ARBA00001052"/>
    </source>
</evidence>
<dbReference type="EMBL" id="JBHSBL010000015">
    <property type="protein sequence ID" value="MFC4066237.1"/>
    <property type="molecule type" value="Genomic_DNA"/>
</dbReference>
<evidence type="ECO:0000256" key="3">
    <source>
        <dbReference type="ARBA" id="ARBA00012715"/>
    </source>
</evidence>
<evidence type="ECO:0000259" key="8">
    <source>
        <dbReference type="Pfam" id="PF01227"/>
    </source>
</evidence>
<reference evidence="10" key="1">
    <citation type="journal article" date="2019" name="Int. J. Syst. Evol. Microbiol.">
        <title>The Global Catalogue of Microorganisms (GCM) 10K type strain sequencing project: providing services to taxonomists for standard genome sequencing and annotation.</title>
        <authorList>
            <consortium name="The Broad Institute Genomics Platform"/>
            <consortium name="The Broad Institute Genome Sequencing Center for Infectious Disease"/>
            <person name="Wu L."/>
            <person name="Ma J."/>
        </authorList>
    </citation>
    <scope>NUCLEOTIDE SEQUENCE [LARGE SCALE GENOMIC DNA]</scope>
    <source>
        <strain evidence="10">TBRC 5832</strain>
    </source>
</reference>
<dbReference type="PANTHER" id="PTHR11109">
    <property type="entry name" value="GTP CYCLOHYDROLASE I"/>
    <property type="match status" value="1"/>
</dbReference>
<comment type="caution">
    <text evidence="9">The sequence shown here is derived from an EMBL/GenBank/DDBJ whole genome shotgun (WGS) entry which is preliminary data.</text>
</comment>
<organism evidence="9 10">
    <name type="scientific">Actinoplanes subglobosus</name>
    <dbReference type="NCBI Taxonomy" id="1547892"/>
    <lineage>
        <taxon>Bacteria</taxon>
        <taxon>Bacillati</taxon>
        <taxon>Actinomycetota</taxon>
        <taxon>Actinomycetes</taxon>
        <taxon>Micromonosporales</taxon>
        <taxon>Micromonosporaceae</taxon>
        <taxon>Actinoplanes</taxon>
    </lineage>
</organism>
<evidence type="ECO:0000256" key="6">
    <source>
        <dbReference type="ARBA" id="ARBA00022801"/>
    </source>
</evidence>
<sequence length="209" mass="23079">MTDLSAAISTPNYLPPKPVDLDTIEKAISDLLRALGQQDKPDVMAQTPRRVAELYAETINPGGFDIEPDFTVFENPGMNDLILVNDVHYVSMCEHHLAPAFGVAHLGYVPDATIAGYSKLKKGLNYLARQPQLNERLVVSALDFVEARLKPKGCALILRSVHCCIALRTNAPSQETVTVADFRGVMREDRHRNQLWASALAEKPAFLGR</sequence>